<dbReference type="SUPFAM" id="SSF49785">
    <property type="entry name" value="Galactose-binding domain-like"/>
    <property type="match status" value="1"/>
</dbReference>
<dbReference type="Pfam" id="PF02837">
    <property type="entry name" value="Glyco_hydro_2_N"/>
    <property type="match status" value="1"/>
</dbReference>
<dbReference type="Gene3D" id="2.60.120.260">
    <property type="entry name" value="Galactose-binding domain-like"/>
    <property type="match status" value="1"/>
</dbReference>
<dbReference type="InterPro" id="IPR008979">
    <property type="entry name" value="Galactose-bd-like_sf"/>
</dbReference>
<proteinExistence type="inferred from homology"/>
<dbReference type="InterPro" id="IPR051913">
    <property type="entry name" value="GH2_Domain-Containing"/>
</dbReference>
<organism evidence="4 5">
    <name type="scientific">Pseudarthrobacter polychromogenes</name>
    <dbReference type="NCBI Taxonomy" id="1676"/>
    <lineage>
        <taxon>Bacteria</taxon>
        <taxon>Bacillati</taxon>
        <taxon>Actinomycetota</taxon>
        <taxon>Actinomycetes</taxon>
        <taxon>Micrococcales</taxon>
        <taxon>Micrococcaceae</taxon>
        <taxon>Pseudarthrobacter</taxon>
    </lineage>
</organism>
<evidence type="ECO:0000256" key="2">
    <source>
        <dbReference type="SAM" id="MobiDB-lite"/>
    </source>
</evidence>
<feature type="compositionally biased region" description="Basic and acidic residues" evidence="2">
    <location>
        <begin position="147"/>
        <end position="159"/>
    </location>
</feature>
<accession>A0ABQ1XZZ9</accession>
<gene>
    <name evidence="4" type="ORF">GCM10011577_35550</name>
</gene>
<comment type="caution">
    <text evidence="4">The sequence shown here is derived from an EMBL/GenBank/DDBJ whole genome shotgun (WGS) entry which is preliminary data.</text>
</comment>
<dbReference type="PANTHER" id="PTHR42732:SF1">
    <property type="entry name" value="BETA-MANNOSIDASE"/>
    <property type="match status" value="1"/>
</dbReference>
<feature type="domain" description="Glycosyl hydrolases family 2 sugar binding" evidence="3">
    <location>
        <begin position="52"/>
        <end position="122"/>
    </location>
</feature>
<evidence type="ECO:0000313" key="5">
    <source>
        <dbReference type="Proteomes" id="UP000596938"/>
    </source>
</evidence>
<feature type="compositionally biased region" description="Basic and acidic residues" evidence="2">
    <location>
        <begin position="129"/>
        <end position="138"/>
    </location>
</feature>
<dbReference type="PANTHER" id="PTHR42732">
    <property type="entry name" value="BETA-GALACTOSIDASE"/>
    <property type="match status" value="1"/>
</dbReference>
<dbReference type="InterPro" id="IPR006104">
    <property type="entry name" value="Glyco_hydro_2_N"/>
</dbReference>
<dbReference type="EMBL" id="BMKU01000014">
    <property type="protein sequence ID" value="GGH07905.1"/>
    <property type="molecule type" value="Genomic_DNA"/>
</dbReference>
<protein>
    <recommendedName>
        <fullName evidence="3">Glycosyl hydrolases family 2 sugar binding domain-containing protein</fullName>
    </recommendedName>
</protein>
<evidence type="ECO:0000259" key="3">
    <source>
        <dbReference type="Pfam" id="PF02837"/>
    </source>
</evidence>
<reference evidence="5" key="1">
    <citation type="journal article" date="2019" name="Int. J. Syst. Evol. Microbiol.">
        <title>The Global Catalogue of Microorganisms (GCM) 10K type strain sequencing project: providing services to taxonomists for standard genome sequencing and annotation.</title>
        <authorList>
            <consortium name="The Broad Institute Genomics Platform"/>
            <consortium name="The Broad Institute Genome Sequencing Center for Infectious Disease"/>
            <person name="Wu L."/>
            <person name="Ma J."/>
        </authorList>
    </citation>
    <scope>NUCLEOTIDE SEQUENCE [LARGE SCALE GENOMIC DNA]</scope>
    <source>
        <strain evidence="5">CGMCC 1.1927</strain>
    </source>
</reference>
<keyword evidence="5" id="KW-1185">Reference proteome</keyword>
<dbReference type="Proteomes" id="UP000596938">
    <property type="component" value="Unassembled WGS sequence"/>
</dbReference>
<evidence type="ECO:0000313" key="4">
    <source>
        <dbReference type="EMBL" id="GGH07905.1"/>
    </source>
</evidence>
<comment type="similarity">
    <text evidence="1">Belongs to the glycosyl hydrolase 2 family.</text>
</comment>
<name>A0ABQ1XZZ9_9MICC</name>
<evidence type="ECO:0000256" key="1">
    <source>
        <dbReference type="ARBA" id="ARBA00007401"/>
    </source>
</evidence>
<feature type="region of interest" description="Disordered" evidence="2">
    <location>
        <begin position="129"/>
        <end position="178"/>
    </location>
</feature>
<sequence length="178" mass="19798">MISTSFDQNWYVRSDGSAQAATVGPVTVPYDAMMFEARDPNTRNVGNTGYYPGGVYTYTKSFGVPSDWRHQTVVLEFEGVYHRSEVFVNGKRAGGRASGYALFHVVLDAFLNYGEENIIEVVAHNDDEPNGRFYRQRDLPPGPTADRGADTYRSERTPAFHDGPGWNCGDRSGRDDGL</sequence>